<evidence type="ECO:0000256" key="1">
    <source>
        <dbReference type="SAM" id="MobiDB-lite"/>
    </source>
</evidence>
<sequence>MADDTDALLKELESRANSGSSARIDEDEEDLEAFLASLDAGDDSPAPAAKVATKPKMPEPAPPKEAPKAELTKPDAPKKEAKTETTDQAQKKSKLPVVLALMKWGFVTLSTTAAIWLLGAYLAQWISAWWLVLAIALVVTLSLPLGFWQLSKRKGKKAWWFAGVSTLVLAGLIAPMPTMAANVIGSYGHWPSTAINAARGAEATSGAHGALTWFSAFLAGQLGAETPTALELGTQHPVAQEPSTEEAPAQTPPEAKTPEETPAEPVVEPKTTEP</sequence>
<feature type="compositionally biased region" description="Low complexity" evidence="1">
    <location>
        <begin position="263"/>
        <end position="274"/>
    </location>
</feature>
<dbReference type="SUPFAM" id="SSF103473">
    <property type="entry name" value="MFS general substrate transporter"/>
    <property type="match status" value="1"/>
</dbReference>
<dbReference type="KEGG" id="bbae:FRD01_19835"/>
<keyword evidence="4" id="KW-1185">Reference proteome</keyword>
<dbReference type="EMBL" id="CP042467">
    <property type="protein sequence ID" value="QED29444.1"/>
    <property type="molecule type" value="Genomic_DNA"/>
</dbReference>
<name>A0A5B8XVK3_9DELT</name>
<feature type="transmembrane region" description="Helical" evidence="2">
    <location>
        <begin position="101"/>
        <end position="122"/>
    </location>
</feature>
<evidence type="ECO:0000256" key="2">
    <source>
        <dbReference type="SAM" id="Phobius"/>
    </source>
</evidence>
<feature type="compositionally biased region" description="Low complexity" evidence="1">
    <location>
        <begin position="33"/>
        <end position="55"/>
    </location>
</feature>
<feature type="region of interest" description="Disordered" evidence="1">
    <location>
        <begin position="33"/>
        <end position="89"/>
    </location>
</feature>
<proteinExistence type="predicted"/>
<feature type="compositionally biased region" description="Low complexity" evidence="1">
    <location>
        <begin position="241"/>
        <end position="254"/>
    </location>
</feature>
<evidence type="ECO:0000313" key="4">
    <source>
        <dbReference type="Proteomes" id="UP000321595"/>
    </source>
</evidence>
<gene>
    <name evidence="3" type="ORF">FRD01_19835</name>
</gene>
<dbReference type="Proteomes" id="UP000321595">
    <property type="component" value="Chromosome"/>
</dbReference>
<evidence type="ECO:0000313" key="3">
    <source>
        <dbReference type="EMBL" id="QED29444.1"/>
    </source>
</evidence>
<feature type="transmembrane region" description="Helical" evidence="2">
    <location>
        <begin position="128"/>
        <end position="147"/>
    </location>
</feature>
<feature type="region of interest" description="Disordered" evidence="1">
    <location>
        <begin position="231"/>
        <end position="274"/>
    </location>
</feature>
<feature type="compositionally biased region" description="Basic and acidic residues" evidence="1">
    <location>
        <begin position="65"/>
        <end position="85"/>
    </location>
</feature>
<dbReference type="RefSeq" id="WP_146962677.1">
    <property type="nucleotide sequence ID" value="NZ_CP042467.1"/>
</dbReference>
<accession>A0A5B8XVK3</accession>
<organism evidence="3 4">
    <name type="scientific">Microvenator marinus</name>
    <dbReference type="NCBI Taxonomy" id="2600177"/>
    <lineage>
        <taxon>Bacteria</taxon>
        <taxon>Deltaproteobacteria</taxon>
        <taxon>Bradymonadales</taxon>
        <taxon>Microvenatoraceae</taxon>
        <taxon>Microvenator</taxon>
    </lineage>
</organism>
<feature type="transmembrane region" description="Helical" evidence="2">
    <location>
        <begin position="159"/>
        <end position="176"/>
    </location>
</feature>
<reference evidence="3 4" key="1">
    <citation type="submission" date="2019-08" db="EMBL/GenBank/DDBJ databases">
        <authorList>
            <person name="Liang Q."/>
        </authorList>
    </citation>
    <scope>NUCLEOTIDE SEQUENCE [LARGE SCALE GENOMIC DNA]</scope>
    <source>
        <strain evidence="3 4">V1718</strain>
    </source>
</reference>
<keyword evidence="2" id="KW-0472">Membrane</keyword>
<keyword evidence="2" id="KW-0812">Transmembrane</keyword>
<dbReference type="AlphaFoldDB" id="A0A5B8XVK3"/>
<dbReference type="InterPro" id="IPR036259">
    <property type="entry name" value="MFS_trans_sf"/>
</dbReference>
<protein>
    <submittedName>
        <fullName evidence="3">Uncharacterized protein</fullName>
    </submittedName>
</protein>
<keyword evidence="2" id="KW-1133">Transmembrane helix</keyword>